<dbReference type="OrthoDB" id="6147412at2759"/>
<evidence type="ECO:0000256" key="3">
    <source>
        <dbReference type="SAM" id="Phobius"/>
    </source>
</evidence>
<protein>
    <recommendedName>
        <fullName evidence="4">Adenylate cyclase N-terminal domain-containing protein</fullName>
    </recommendedName>
</protein>
<comment type="caution">
    <text evidence="5">The sequence shown here is derived from an EMBL/GenBank/DDBJ whole genome shotgun (WGS) entry which is preliminary data.</text>
</comment>
<evidence type="ECO:0000313" key="5">
    <source>
        <dbReference type="EMBL" id="RUS87471.1"/>
    </source>
</evidence>
<feature type="transmembrane region" description="Helical" evidence="3">
    <location>
        <begin position="98"/>
        <end position="123"/>
    </location>
</feature>
<dbReference type="GO" id="GO:0007189">
    <property type="term" value="P:adenylate cyclase-activating G protein-coupled receptor signaling pathway"/>
    <property type="evidence" value="ECO:0007669"/>
    <property type="project" value="TreeGrafter"/>
</dbReference>
<dbReference type="PANTHER" id="PTHR45627:SF26">
    <property type="entry name" value="ADENYLATE CYCLASE TYPE 1"/>
    <property type="match status" value="1"/>
</dbReference>
<dbReference type="PANTHER" id="PTHR45627">
    <property type="entry name" value="ADENYLATE CYCLASE TYPE 1"/>
    <property type="match status" value="1"/>
</dbReference>
<keyword evidence="1" id="KW-0547">Nucleotide-binding</keyword>
<dbReference type="GO" id="GO:0000166">
    <property type="term" value="F:nucleotide binding"/>
    <property type="evidence" value="ECO:0007669"/>
    <property type="project" value="UniProtKB-KW"/>
</dbReference>
<feature type="domain" description="Adenylate cyclase N-terminal" evidence="4">
    <location>
        <begin position="70"/>
        <end position="303"/>
    </location>
</feature>
<organism evidence="5 6">
    <name type="scientific">Elysia chlorotica</name>
    <name type="common">Eastern emerald elysia</name>
    <name type="synonym">Sea slug</name>
    <dbReference type="NCBI Taxonomy" id="188477"/>
    <lineage>
        <taxon>Eukaryota</taxon>
        <taxon>Metazoa</taxon>
        <taxon>Spiralia</taxon>
        <taxon>Lophotrochozoa</taxon>
        <taxon>Mollusca</taxon>
        <taxon>Gastropoda</taxon>
        <taxon>Heterobranchia</taxon>
        <taxon>Euthyneura</taxon>
        <taxon>Panpulmonata</taxon>
        <taxon>Sacoglossa</taxon>
        <taxon>Placobranchoidea</taxon>
        <taxon>Plakobranchidae</taxon>
        <taxon>Elysia</taxon>
    </lineage>
</organism>
<gene>
    <name evidence="5" type="ORF">EGW08_004787</name>
</gene>
<dbReference type="Proteomes" id="UP000271974">
    <property type="component" value="Unassembled WGS sequence"/>
</dbReference>
<keyword evidence="3" id="KW-0472">Membrane</keyword>
<dbReference type="STRING" id="188477.A0A433U0V2"/>
<reference evidence="5 6" key="1">
    <citation type="submission" date="2019-01" db="EMBL/GenBank/DDBJ databases">
        <title>A draft genome assembly of the solar-powered sea slug Elysia chlorotica.</title>
        <authorList>
            <person name="Cai H."/>
            <person name="Li Q."/>
            <person name="Fang X."/>
            <person name="Li J."/>
            <person name="Curtis N.E."/>
            <person name="Altenburger A."/>
            <person name="Shibata T."/>
            <person name="Feng M."/>
            <person name="Maeda T."/>
            <person name="Schwartz J.A."/>
            <person name="Shigenobu S."/>
            <person name="Lundholm N."/>
            <person name="Nishiyama T."/>
            <person name="Yang H."/>
            <person name="Hasebe M."/>
            <person name="Li S."/>
            <person name="Pierce S.K."/>
            <person name="Wang J."/>
        </authorList>
    </citation>
    <scope>NUCLEOTIDE SEQUENCE [LARGE SCALE GENOMIC DNA]</scope>
    <source>
        <strain evidence="5">EC2010</strain>
        <tissue evidence="5">Whole organism of an adult</tissue>
    </source>
</reference>
<evidence type="ECO:0000313" key="6">
    <source>
        <dbReference type="Proteomes" id="UP000271974"/>
    </source>
</evidence>
<feature type="transmembrane region" description="Helical" evidence="3">
    <location>
        <begin position="129"/>
        <end position="148"/>
    </location>
</feature>
<evidence type="ECO:0000256" key="1">
    <source>
        <dbReference type="ARBA" id="ARBA00022741"/>
    </source>
</evidence>
<proteinExistence type="predicted"/>
<keyword evidence="3" id="KW-1133">Transmembrane helix</keyword>
<feature type="transmembrane region" description="Helical" evidence="3">
    <location>
        <begin position="160"/>
        <end position="177"/>
    </location>
</feature>
<dbReference type="EMBL" id="RQTK01000110">
    <property type="protein sequence ID" value="RUS87471.1"/>
    <property type="molecule type" value="Genomic_DNA"/>
</dbReference>
<feature type="transmembrane region" description="Helical" evidence="3">
    <location>
        <begin position="197"/>
        <end position="217"/>
    </location>
</feature>
<dbReference type="InterPro" id="IPR032628">
    <property type="entry name" value="AC_N"/>
</dbReference>
<evidence type="ECO:0000259" key="4">
    <source>
        <dbReference type="Pfam" id="PF16214"/>
    </source>
</evidence>
<keyword evidence="6" id="KW-1185">Reference proteome</keyword>
<dbReference type="AlphaFoldDB" id="A0A433U0V2"/>
<dbReference type="Pfam" id="PF16214">
    <property type="entry name" value="AC_N"/>
    <property type="match status" value="1"/>
</dbReference>
<dbReference type="GO" id="GO:0006171">
    <property type="term" value="P:cAMP biosynthetic process"/>
    <property type="evidence" value="ECO:0007669"/>
    <property type="project" value="TreeGrafter"/>
</dbReference>
<keyword evidence="2" id="KW-0456">Lyase</keyword>
<accession>A0A433U0V2</accession>
<name>A0A433U0V2_ELYCH</name>
<sequence>MHSSTSKFSKATVGVGETAGADNHHEGNGNGVGVSCGVTTTITASSPSADGTNNHHLQHSDNNNCRKQRGVQRLLSWNQFSSQEMEALYQRYVYRIQLSALACMLLLLTVLCLSLAILTSVFVEGGYTFQSLYLYLQGLIFIAFFVCIKAGFMREHHFSTVNYTVLIFVCVLAVFSAPFPQLLENHRAWESLRADGAWVIAFIVFNVYALMPFRTLAKCMVGGFLSGLHLIVASQTCDHILDRPYGFLWRQLNGPSWIKLGMSVRDYRVNVSPVPVSVELNQARAFSRSQPLTAVHSRSQREAIQV</sequence>
<dbReference type="GO" id="GO:0005886">
    <property type="term" value="C:plasma membrane"/>
    <property type="evidence" value="ECO:0007669"/>
    <property type="project" value="TreeGrafter"/>
</dbReference>
<evidence type="ECO:0000256" key="2">
    <source>
        <dbReference type="ARBA" id="ARBA00023239"/>
    </source>
</evidence>
<dbReference type="GO" id="GO:0004016">
    <property type="term" value="F:adenylate cyclase activity"/>
    <property type="evidence" value="ECO:0007669"/>
    <property type="project" value="TreeGrafter"/>
</dbReference>
<keyword evidence="3" id="KW-0812">Transmembrane</keyword>